<dbReference type="OrthoDB" id="1938625at2759"/>
<proteinExistence type="predicted"/>
<comment type="caution">
    <text evidence="1">The sequence shown here is derived from an EMBL/GenBank/DDBJ whole genome shotgun (WGS) entry which is preliminary data.</text>
</comment>
<dbReference type="AlphaFoldDB" id="A0A7J7NYM1"/>
<evidence type="ECO:0000313" key="2">
    <source>
        <dbReference type="Proteomes" id="UP000541444"/>
    </source>
</evidence>
<sequence length="217" mass="25521">MVVYKWPSSFIKEGDKILRNYIWTGDPTKREGVMLKWDKVCKPTEERGLGIRSPGEVNKAMFYKHYWVFQQGTEEWAKFLKSKFSNKSRETIQYYKPSTLWNGIQTGATFSKPHIGWLIGGRQKIYFWRDTWATDILLMEHIDMPRQLWKKYKKPDIQGAFSTKNAYETLRSKEDLAWANITPGTILIVLAERIKGKEKRLEHLIEDVDLDPKDAAK</sequence>
<protein>
    <submittedName>
        <fullName evidence="1">Uncharacterized protein</fullName>
    </submittedName>
</protein>
<organism evidence="1 2">
    <name type="scientific">Kingdonia uniflora</name>
    <dbReference type="NCBI Taxonomy" id="39325"/>
    <lineage>
        <taxon>Eukaryota</taxon>
        <taxon>Viridiplantae</taxon>
        <taxon>Streptophyta</taxon>
        <taxon>Embryophyta</taxon>
        <taxon>Tracheophyta</taxon>
        <taxon>Spermatophyta</taxon>
        <taxon>Magnoliopsida</taxon>
        <taxon>Ranunculales</taxon>
        <taxon>Circaeasteraceae</taxon>
        <taxon>Kingdonia</taxon>
    </lineage>
</organism>
<dbReference type="EMBL" id="JACGCM010000445">
    <property type="protein sequence ID" value="KAF6172018.1"/>
    <property type="molecule type" value="Genomic_DNA"/>
</dbReference>
<evidence type="ECO:0000313" key="1">
    <source>
        <dbReference type="EMBL" id="KAF6172018.1"/>
    </source>
</evidence>
<name>A0A7J7NYM1_9MAGN</name>
<keyword evidence="2" id="KW-1185">Reference proteome</keyword>
<gene>
    <name evidence="1" type="ORF">GIB67_029436</name>
</gene>
<accession>A0A7J7NYM1</accession>
<reference evidence="1 2" key="1">
    <citation type="journal article" date="2020" name="IScience">
        <title>Genome Sequencing of the Endangered Kingdonia uniflora (Circaeasteraceae, Ranunculales) Reveals Potential Mechanisms of Evolutionary Specialization.</title>
        <authorList>
            <person name="Sun Y."/>
            <person name="Deng T."/>
            <person name="Zhang A."/>
            <person name="Moore M.J."/>
            <person name="Landis J.B."/>
            <person name="Lin N."/>
            <person name="Zhang H."/>
            <person name="Zhang X."/>
            <person name="Huang J."/>
            <person name="Zhang X."/>
            <person name="Sun H."/>
            <person name="Wang H."/>
        </authorList>
    </citation>
    <scope>NUCLEOTIDE SEQUENCE [LARGE SCALE GENOMIC DNA]</scope>
    <source>
        <strain evidence="1">TB1705</strain>
        <tissue evidence="1">Leaf</tissue>
    </source>
</reference>
<dbReference type="Proteomes" id="UP000541444">
    <property type="component" value="Unassembled WGS sequence"/>
</dbReference>